<evidence type="ECO:0000313" key="3">
    <source>
        <dbReference type="Proteomes" id="UP000076858"/>
    </source>
</evidence>
<dbReference type="AlphaFoldDB" id="A0A165AHZ5"/>
<sequence>MAIIPVLSFVCFFRCPFLVFKLCNIFVDLPLFILPFFIYIRNFFLGGGFWFSPVVLATASYK</sequence>
<evidence type="ECO:0000256" key="1">
    <source>
        <dbReference type="SAM" id="Phobius"/>
    </source>
</evidence>
<reference evidence="2 3" key="1">
    <citation type="submission" date="2016-03" db="EMBL/GenBank/DDBJ databases">
        <title>EvidentialGene: Evidence-directed Construction of Genes on Genomes.</title>
        <authorList>
            <person name="Gilbert D.G."/>
            <person name="Choi J.-H."/>
            <person name="Mockaitis K."/>
            <person name="Colbourne J."/>
            <person name="Pfrender M."/>
        </authorList>
    </citation>
    <scope>NUCLEOTIDE SEQUENCE [LARGE SCALE GENOMIC DNA]</scope>
    <source>
        <strain evidence="2 3">Xinb3</strain>
        <tissue evidence="2">Complete organism</tissue>
    </source>
</reference>
<name>A0A165AHZ5_9CRUS</name>
<keyword evidence="1" id="KW-0812">Transmembrane</keyword>
<keyword evidence="1" id="KW-0472">Membrane</keyword>
<gene>
    <name evidence="2" type="ORF">APZ42_016594</name>
</gene>
<dbReference type="Proteomes" id="UP000076858">
    <property type="component" value="Unassembled WGS sequence"/>
</dbReference>
<feature type="transmembrane region" description="Helical" evidence="1">
    <location>
        <begin position="31"/>
        <end position="56"/>
    </location>
</feature>
<keyword evidence="3" id="KW-1185">Reference proteome</keyword>
<keyword evidence="1" id="KW-1133">Transmembrane helix</keyword>
<comment type="caution">
    <text evidence="2">The sequence shown here is derived from an EMBL/GenBank/DDBJ whole genome shotgun (WGS) entry which is preliminary data.</text>
</comment>
<protein>
    <submittedName>
        <fullName evidence="2">Uncharacterized protein</fullName>
    </submittedName>
</protein>
<dbReference type="EMBL" id="LRGB01000626">
    <property type="protein sequence ID" value="KZS17679.1"/>
    <property type="molecule type" value="Genomic_DNA"/>
</dbReference>
<proteinExistence type="predicted"/>
<evidence type="ECO:0000313" key="2">
    <source>
        <dbReference type="EMBL" id="KZS17679.1"/>
    </source>
</evidence>
<organism evidence="2 3">
    <name type="scientific">Daphnia magna</name>
    <dbReference type="NCBI Taxonomy" id="35525"/>
    <lineage>
        <taxon>Eukaryota</taxon>
        <taxon>Metazoa</taxon>
        <taxon>Ecdysozoa</taxon>
        <taxon>Arthropoda</taxon>
        <taxon>Crustacea</taxon>
        <taxon>Branchiopoda</taxon>
        <taxon>Diplostraca</taxon>
        <taxon>Cladocera</taxon>
        <taxon>Anomopoda</taxon>
        <taxon>Daphniidae</taxon>
        <taxon>Daphnia</taxon>
    </lineage>
</organism>
<accession>A0A165AHZ5</accession>